<evidence type="ECO:0000313" key="3">
    <source>
        <dbReference type="Proteomes" id="UP000518681"/>
    </source>
</evidence>
<gene>
    <name evidence="2" type="ORF">GGD69_002666</name>
</gene>
<reference evidence="2 3" key="1">
    <citation type="submission" date="2020-08" db="EMBL/GenBank/DDBJ databases">
        <title>Genomic Encyclopedia of Type Strains, Phase IV (KMG-V): Genome sequencing to study the core and pangenomes of soil and plant-associated prokaryotes.</title>
        <authorList>
            <person name="Whitman W."/>
        </authorList>
    </citation>
    <scope>NUCLEOTIDE SEQUENCE [LARGE SCALE GENOMIC DNA]</scope>
    <source>
        <strain evidence="2 3">SEMIA 4013</strain>
    </source>
</reference>
<dbReference type="AlphaFoldDB" id="A0AAW3UUH6"/>
<name>A0AAW3UUH6_9BURK</name>
<accession>A0AAW3UUH6</accession>
<comment type="caution">
    <text evidence="2">The sequence shown here is derived from an EMBL/GenBank/DDBJ whole genome shotgun (WGS) entry which is preliminary data.</text>
</comment>
<dbReference type="Proteomes" id="UP000518681">
    <property type="component" value="Unassembled WGS sequence"/>
</dbReference>
<sequence>MDTGISRSTASSCAAGASLALLTPGRFAAGSGTAFAALTGSARAAELVEDFFPAAGVTLAADVFLGEEANLASVTFLVDSFEPVPVAFFPPGVFAIAIAFSPLPGKPLKKQTARNLLLYHPAFCHLAYSPSWRFISARF</sequence>
<evidence type="ECO:0000256" key="1">
    <source>
        <dbReference type="SAM" id="SignalP"/>
    </source>
</evidence>
<proteinExistence type="predicted"/>
<evidence type="ECO:0000313" key="2">
    <source>
        <dbReference type="EMBL" id="MBB6201813.1"/>
    </source>
</evidence>
<keyword evidence="1" id="KW-0732">Signal</keyword>
<evidence type="ECO:0008006" key="4">
    <source>
        <dbReference type="Google" id="ProtNLM"/>
    </source>
</evidence>
<organism evidence="2 3">
    <name type="scientific">Paraburkholderia fungorum</name>
    <dbReference type="NCBI Taxonomy" id="134537"/>
    <lineage>
        <taxon>Bacteria</taxon>
        <taxon>Pseudomonadati</taxon>
        <taxon>Pseudomonadota</taxon>
        <taxon>Betaproteobacteria</taxon>
        <taxon>Burkholderiales</taxon>
        <taxon>Burkholderiaceae</taxon>
        <taxon>Paraburkholderia</taxon>
    </lineage>
</organism>
<dbReference type="EMBL" id="JACIIK010000004">
    <property type="protein sequence ID" value="MBB6201813.1"/>
    <property type="molecule type" value="Genomic_DNA"/>
</dbReference>
<protein>
    <recommendedName>
        <fullName evidence="4">Secreted protein</fullName>
    </recommendedName>
</protein>
<feature type="signal peptide" evidence="1">
    <location>
        <begin position="1"/>
        <end position="28"/>
    </location>
</feature>
<feature type="chain" id="PRO_5043565545" description="Secreted protein" evidence="1">
    <location>
        <begin position="29"/>
        <end position="139"/>
    </location>
</feature>